<accession>A0A134B3X1</accession>
<protein>
    <submittedName>
        <fullName evidence="1">Uncharacterized protein</fullName>
    </submittedName>
</protein>
<dbReference type="InterPro" id="IPR041025">
    <property type="entry name" value="HNH_repeat"/>
</dbReference>
<name>A0A134B3X1_9BACT</name>
<dbReference type="EMBL" id="LSDL01000142">
    <property type="protein sequence ID" value="KXB74643.1"/>
    <property type="molecule type" value="Genomic_DNA"/>
</dbReference>
<proteinExistence type="predicted"/>
<dbReference type="RefSeq" id="WP_197418743.1">
    <property type="nucleotide sequence ID" value="NZ_KQ960570.1"/>
</dbReference>
<gene>
    <name evidence="1" type="ORF">HMPREF1860_01992</name>
</gene>
<dbReference type="PATRIC" id="fig|419005.5.peg.1995"/>
<feature type="non-terminal residue" evidence="1">
    <location>
        <position position="1"/>
    </location>
</feature>
<dbReference type="AlphaFoldDB" id="A0A134B3X1"/>
<organism evidence="1">
    <name type="scientific">Prevotella amnii</name>
    <dbReference type="NCBI Taxonomy" id="419005"/>
    <lineage>
        <taxon>Bacteria</taxon>
        <taxon>Pseudomonadati</taxon>
        <taxon>Bacteroidota</taxon>
        <taxon>Bacteroidia</taxon>
        <taxon>Bacteroidales</taxon>
        <taxon>Prevotellaceae</taxon>
        <taxon>Prevotella</taxon>
    </lineage>
</organism>
<dbReference type="Proteomes" id="UP000070531">
    <property type="component" value="Unassembled WGS sequence"/>
</dbReference>
<dbReference type="STRING" id="419005.HMPREF1860_01992"/>
<evidence type="ECO:0000313" key="1">
    <source>
        <dbReference type="EMBL" id="KXB74643.1"/>
    </source>
</evidence>
<reference evidence="1 2" key="1">
    <citation type="submission" date="2016-01" db="EMBL/GenBank/DDBJ databases">
        <authorList>
            <person name="Oliw E.H."/>
        </authorList>
    </citation>
    <scope>NUCLEOTIDE SEQUENCE [LARGE SCALE GENOMIC DNA]</scope>
    <source>
        <strain evidence="1 2">DNF00307</strain>
    </source>
</reference>
<dbReference type="Pfam" id="PF18780">
    <property type="entry name" value="HNH_repeat"/>
    <property type="match status" value="1"/>
</dbReference>
<sequence length="410" mass="47065">CSFEFYRTAIIGNYKKANNVRKYLSSGSHTVTNSQTGRTEKVEYEYSPKCSVIFDSEVEQILDNQDKQEREITREDLIAAYWDLSEKLNRRPSTDDINKDGEFKIAKYIAIFGSWTNFLKEIGELTESSYHFPQGTHLGHICYILDTIYNGTLEQSRIAKQYVRFEKTADDKAALTTFQRQTKYKLQAAMEMGLIVDFRSDAMNGVSLVLTDLGAIFCSEFGDMLSKLDLSFKEGGKAEISWSMNCESSINGTILQYAQEKPSAKEFLDKVILSMDAINLLLKYLFSVVRNKSVQKSKVYTEFFQAPFVKAYCEMQGIDPPTDEAAKHRIPFLLNMLEVCGIIEQGRSDITVKHFVPAIGVMKINNTETDKEVQERINRYLANDLTEDDIEGLREIYGEKFYSQEYYLYN</sequence>
<evidence type="ECO:0000313" key="2">
    <source>
        <dbReference type="Proteomes" id="UP000070531"/>
    </source>
</evidence>
<comment type="caution">
    <text evidence="1">The sequence shown here is derived from an EMBL/GenBank/DDBJ whole genome shotgun (WGS) entry which is preliminary data.</text>
</comment>